<feature type="domain" description="C2H2-type" evidence="6">
    <location>
        <begin position="117"/>
        <end position="141"/>
    </location>
</feature>
<dbReference type="InterPro" id="IPR036236">
    <property type="entry name" value="Znf_C2H2_sf"/>
</dbReference>
<feature type="domain" description="C2H2-type" evidence="6">
    <location>
        <begin position="154"/>
        <end position="181"/>
    </location>
</feature>
<evidence type="ECO:0000259" key="6">
    <source>
        <dbReference type="PROSITE" id="PS50157"/>
    </source>
</evidence>
<dbReference type="PROSITE" id="PS50157">
    <property type="entry name" value="ZINC_FINGER_C2H2_2"/>
    <property type="match status" value="2"/>
</dbReference>
<dbReference type="EMBL" id="JABVXQ010000008">
    <property type="protein sequence ID" value="KAF6098329.1"/>
    <property type="molecule type" value="Genomic_DNA"/>
</dbReference>
<sequence length="185" mass="21607">MGVVGRTQGDPGNPEMDPLAIEDVVVIFTLEEWALLDSSQKKLYKDVMRKTFKNLASIGKKWNTHDIEELYKNQGRKLRNYMVEKLCKNKEGSQCGENFILISNRNLNKETTGVKLHECSTCGKVFMHHSSLTKHIKCTGHKCYSYQKYGEKLYRCKVCGRAFSYRQWAEKHERSHNKENKYKFT</sequence>
<evidence type="ECO:0000256" key="2">
    <source>
        <dbReference type="ARBA" id="ARBA00022737"/>
    </source>
</evidence>
<dbReference type="PROSITE" id="PS00028">
    <property type="entry name" value="ZINC_FINGER_C2H2_1"/>
    <property type="match status" value="2"/>
</dbReference>
<evidence type="ECO:0000256" key="1">
    <source>
        <dbReference type="ARBA" id="ARBA00022723"/>
    </source>
</evidence>
<reference evidence="8 9" key="1">
    <citation type="journal article" date="2020" name="Nature">
        <title>Six reference-quality genomes reveal evolution of bat adaptations.</title>
        <authorList>
            <person name="Jebb D."/>
            <person name="Huang Z."/>
            <person name="Pippel M."/>
            <person name="Hughes G.M."/>
            <person name="Lavrichenko K."/>
            <person name="Devanna P."/>
            <person name="Winkler S."/>
            <person name="Jermiin L.S."/>
            <person name="Skirmuntt E.C."/>
            <person name="Katzourakis A."/>
            <person name="Burkitt-Gray L."/>
            <person name="Ray D.A."/>
            <person name="Sullivan K.A.M."/>
            <person name="Roscito J.G."/>
            <person name="Kirilenko B.M."/>
            <person name="Davalos L.M."/>
            <person name="Corthals A.P."/>
            <person name="Power M.L."/>
            <person name="Jones G."/>
            <person name="Ransome R.D."/>
            <person name="Dechmann D.K.N."/>
            <person name="Locatelli A.G."/>
            <person name="Puechmaille S.J."/>
            <person name="Fedrigo O."/>
            <person name="Jarvis E.D."/>
            <person name="Hiller M."/>
            <person name="Vernes S.C."/>
            <person name="Myers E.W."/>
            <person name="Teeling E.C."/>
        </authorList>
    </citation>
    <scope>NUCLEOTIDE SEQUENCE [LARGE SCALE GENOMIC DNA]</scope>
    <source>
        <strain evidence="8">Bat1K_MPI-CBG_1</strain>
    </source>
</reference>
<dbReference type="PANTHER" id="PTHR24379">
    <property type="entry name" value="KRAB AND ZINC FINGER DOMAIN-CONTAINING"/>
    <property type="match status" value="1"/>
</dbReference>
<dbReference type="FunFam" id="3.30.160.60:FF:000446">
    <property type="entry name" value="Zinc finger protein"/>
    <property type="match status" value="1"/>
</dbReference>
<accession>A0A834DZI8</accession>
<evidence type="ECO:0000313" key="8">
    <source>
        <dbReference type="EMBL" id="KAF6098329.1"/>
    </source>
</evidence>
<evidence type="ECO:0000256" key="4">
    <source>
        <dbReference type="ARBA" id="ARBA00022833"/>
    </source>
</evidence>
<keyword evidence="4" id="KW-0862">Zinc</keyword>
<evidence type="ECO:0000259" key="7">
    <source>
        <dbReference type="PROSITE" id="PS50805"/>
    </source>
</evidence>
<proteinExistence type="predicted"/>
<dbReference type="CDD" id="cd07765">
    <property type="entry name" value="KRAB_A-box"/>
    <property type="match status" value="1"/>
</dbReference>
<dbReference type="FunFam" id="3.30.160.60:FF:000100">
    <property type="entry name" value="Zinc finger 45-like"/>
    <property type="match status" value="1"/>
</dbReference>
<dbReference type="SUPFAM" id="SSF109640">
    <property type="entry name" value="KRAB domain (Kruppel-associated box)"/>
    <property type="match status" value="1"/>
</dbReference>
<keyword evidence="3 5" id="KW-0863">Zinc-finger</keyword>
<organism evidence="8 9">
    <name type="scientific">Phyllostomus discolor</name>
    <name type="common">pale spear-nosed bat</name>
    <dbReference type="NCBI Taxonomy" id="89673"/>
    <lineage>
        <taxon>Eukaryota</taxon>
        <taxon>Metazoa</taxon>
        <taxon>Chordata</taxon>
        <taxon>Craniata</taxon>
        <taxon>Vertebrata</taxon>
        <taxon>Euteleostomi</taxon>
        <taxon>Mammalia</taxon>
        <taxon>Eutheria</taxon>
        <taxon>Laurasiatheria</taxon>
        <taxon>Chiroptera</taxon>
        <taxon>Yangochiroptera</taxon>
        <taxon>Phyllostomidae</taxon>
        <taxon>Phyllostominae</taxon>
        <taxon>Phyllostomus</taxon>
    </lineage>
</organism>
<dbReference type="Gene3D" id="3.30.160.60">
    <property type="entry name" value="Classic Zinc Finger"/>
    <property type="match status" value="2"/>
</dbReference>
<dbReference type="InterPro" id="IPR013087">
    <property type="entry name" value="Znf_C2H2_type"/>
</dbReference>
<protein>
    <submittedName>
        <fullName evidence="8">Uncharacterized protein</fullName>
    </submittedName>
</protein>
<keyword evidence="1" id="KW-0479">Metal-binding</keyword>
<feature type="domain" description="KRAB" evidence="7">
    <location>
        <begin position="19"/>
        <end position="105"/>
    </location>
</feature>
<gene>
    <name evidence="8" type="ORF">HJG60_020936</name>
</gene>
<evidence type="ECO:0000313" key="9">
    <source>
        <dbReference type="Proteomes" id="UP000664940"/>
    </source>
</evidence>
<keyword evidence="2" id="KW-0677">Repeat</keyword>
<dbReference type="PANTHER" id="PTHR24379:SF133">
    <property type="entry name" value="ZFP617 PROTEIN-RELATED"/>
    <property type="match status" value="1"/>
</dbReference>
<dbReference type="SMART" id="SM00349">
    <property type="entry name" value="KRAB"/>
    <property type="match status" value="1"/>
</dbReference>
<dbReference type="Proteomes" id="UP000664940">
    <property type="component" value="Unassembled WGS sequence"/>
</dbReference>
<dbReference type="SMART" id="SM00355">
    <property type="entry name" value="ZnF_C2H2"/>
    <property type="match status" value="2"/>
</dbReference>
<dbReference type="GO" id="GO:0005634">
    <property type="term" value="C:nucleus"/>
    <property type="evidence" value="ECO:0007669"/>
    <property type="project" value="TreeGrafter"/>
</dbReference>
<dbReference type="AlphaFoldDB" id="A0A834DZI8"/>
<evidence type="ECO:0000256" key="5">
    <source>
        <dbReference type="PROSITE-ProRule" id="PRU00042"/>
    </source>
</evidence>
<dbReference type="GO" id="GO:0000981">
    <property type="term" value="F:DNA-binding transcription factor activity, RNA polymerase II-specific"/>
    <property type="evidence" value="ECO:0007669"/>
    <property type="project" value="TreeGrafter"/>
</dbReference>
<dbReference type="InterPro" id="IPR001909">
    <property type="entry name" value="KRAB"/>
</dbReference>
<dbReference type="GO" id="GO:0008270">
    <property type="term" value="F:zinc ion binding"/>
    <property type="evidence" value="ECO:0007669"/>
    <property type="project" value="UniProtKB-KW"/>
</dbReference>
<dbReference type="GO" id="GO:0000977">
    <property type="term" value="F:RNA polymerase II transcription regulatory region sequence-specific DNA binding"/>
    <property type="evidence" value="ECO:0007669"/>
    <property type="project" value="TreeGrafter"/>
</dbReference>
<dbReference type="Pfam" id="PF01352">
    <property type="entry name" value="KRAB"/>
    <property type="match status" value="1"/>
</dbReference>
<dbReference type="InterPro" id="IPR036051">
    <property type="entry name" value="KRAB_dom_sf"/>
</dbReference>
<dbReference type="SUPFAM" id="SSF57667">
    <property type="entry name" value="beta-beta-alpha zinc fingers"/>
    <property type="match status" value="1"/>
</dbReference>
<dbReference type="Pfam" id="PF00096">
    <property type="entry name" value="zf-C2H2"/>
    <property type="match status" value="2"/>
</dbReference>
<dbReference type="Gene3D" id="6.10.140.140">
    <property type="match status" value="1"/>
</dbReference>
<comment type="caution">
    <text evidence="8">The sequence shown here is derived from an EMBL/GenBank/DDBJ whole genome shotgun (WGS) entry which is preliminary data.</text>
</comment>
<evidence type="ECO:0000256" key="3">
    <source>
        <dbReference type="ARBA" id="ARBA00022771"/>
    </source>
</evidence>
<name>A0A834DZI8_9CHIR</name>
<dbReference type="PROSITE" id="PS50805">
    <property type="entry name" value="KRAB"/>
    <property type="match status" value="1"/>
</dbReference>